<keyword evidence="5" id="KW-0611">Plant defense</keyword>
<dbReference type="GO" id="GO:0005524">
    <property type="term" value="F:ATP binding"/>
    <property type="evidence" value="ECO:0007669"/>
    <property type="project" value="UniProtKB-KW"/>
</dbReference>
<dbReference type="Gene3D" id="3.80.10.10">
    <property type="entry name" value="Ribonuclease Inhibitor"/>
    <property type="match status" value="1"/>
</dbReference>
<name>A0ABD2Y3F7_9GENT</name>
<proteinExistence type="inferred from homology"/>
<dbReference type="EMBL" id="JBJUIK010000015">
    <property type="protein sequence ID" value="KAL3502033.1"/>
    <property type="molecule type" value="Genomic_DNA"/>
</dbReference>
<dbReference type="GO" id="GO:0006952">
    <property type="term" value="P:defense response"/>
    <property type="evidence" value="ECO:0007669"/>
    <property type="project" value="UniProtKB-KW"/>
</dbReference>
<dbReference type="Pfam" id="PF23598">
    <property type="entry name" value="LRR_14"/>
    <property type="match status" value="1"/>
</dbReference>
<dbReference type="Proteomes" id="UP001630127">
    <property type="component" value="Unassembled WGS sequence"/>
</dbReference>
<gene>
    <name evidence="9" type="ORF">ACH5RR_036482</name>
</gene>
<dbReference type="Gene3D" id="1.10.10.10">
    <property type="entry name" value="Winged helix-like DNA-binding domain superfamily/Winged helix DNA-binding domain"/>
    <property type="match status" value="1"/>
</dbReference>
<keyword evidence="3" id="KW-0677">Repeat</keyword>
<dbReference type="FunFam" id="1.10.10.10:FF:000322">
    <property type="entry name" value="Probable disease resistance protein At1g63360"/>
    <property type="match status" value="1"/>
</dbReference>
<evidence type="ECO:0000259" key="8">
    <source>
        <dbReference type="Pfam" id="PF23598"/>
    </source>
</evidence>
<evidence type="ECO:0000256" key="6">
    <source>
        <dbReference type="ARBA" id="ARBA00022840"/>
    </source>
</evidence>
<comment type="caution">
    <text evidence="9">The sequence shown here is derived from an EMBL/GenBank/DDBJ whole genome shotgun (WGS) entry which is preliminary data.</text>
</comment>
<evidence type="ECO:0000256" key="2">
    <source>
        <dbReference type="ARBA" id="ARBA00022614"/>
    </source>
</evidence>
<reference evidence="9 10" key="1">
    <citation type="submission" date="2024-11" db="EMBL/GenBank/DDBJ databases">
        <title>A near-complete genome assembly of Cinchona calisaya.</title>
        <authorList>
            <person name="Lian D.C."/>
            <person name="Zhao X.W."/>
            <person name="Wei L."/>
        </authorList>
    </citation>
    <scope>NUCLEOTIDE SEQUENCE [LARGE SCALE GENOMIC DNA]</scope>
    <source>
        <tissue evidence="9">Nenye</tissue>
    </source>
</reference>
<dbReference type="PANTHER" id="PTHR15140:SF39">
    <property type="entry name" value="LATE BLIGHT RESISTANCE PROTEIN HOMOLOG R1B-14"/>
    <property type="match status" value="1"/>
</dbReference>
<evidence type="ECO:0000256" key="4">
    <source>
        <dbReference type="ARBA" id="ARBA00022741"/>
    </source>
</evidence>
<keyword evidence="2" id="KW-0433">Leucine-rich repeat</keyword>
<evidence type="ECO:0000259" key="7">
    <source>
        <dbReference type="Pfam" id="PF23559"/>
    </source>
</evidence>
<evidence type="ECO:0000313" key="10">
    <source>
        <dbReference type="Proteomes" id="UP001630127"/>
    </source>
</evidence>
<dbReference type="InterPro" id="IPR032675">
    <property type="entry name" value="LRR_dom_sf"/>
</dbReference>
<dbReference type="InterPro" id="IPR036388">
    <property type="entry name" value="WH-like_DNA-bd_sf"/>
</dbReference>
<dbReference type="Pfam" id="PF23559">
    <property type="entry name" value="WHD_DRP"/>
    <property type="match status" value="1"/>
</dbReference>
<dbReference type="PANTHER" id="PTHR15140">
    <property type="entry name" value="TUBULIN-SPECIFIC CHAPERONE E"/>
    <property type="match status" value="1"/>
</dbReference>
<evidence type="ECO:0000256" key="1">
    <source>
        <dbReference type="ARBA" id="ARBA00008894"/>
    </source>
</evidence>
<organism evidence="9 10">
    <name type="scientific">Cinchona calisaya</name>
    <dbReference type="NCBI Taxonomy" id="153742"/>
    <lineage>
        <taxon>Eukaryota</taxon>
        <taxon>Viridiplantae</taxon>
        <taxon>Streptophyta</taxon>
        <taxon>Embryophyta</taxon>
        <taxon>Tracheophyta</taxon>
        <taxon>Spermatophyta</taxon>
        <taxon>Magnoliopsida</taxon>
        <taxon>eudicotyledons</taxon>
        <taxon>Gunneridae</taxon>
        <taxon>Pentapetalae</taxon>
        <taxon>asterids</taxon>
        <taxon>lamiids</taxon>
        <taxon>Gentianales</taxon>
        <taxon>Rubiaceae</taxon>
        <taxon>Cinchonoideae</taxon>
        <taxon>Cinchoneae</taxon>
        <taxon>Cinchona</taxon>
    </lineage>
</organism>
<evidence type="ECO:0000256" key="3">
    <source>
        <dbReference type="ARBA" id="ARBA00022737"/>
    </source>
</evidence>
<dbReference type="AlphaFoldDB" id="A0ABD2Y3F7"/>
<dbReference type="InterPro" id="IPR058922">
    <property type="entry name" value="WHD_DRP"/>
</dbReference>
<keyword evidence="4" id="KW-0547">Nucleotide-binding</keyword>
<protein>
    <submittedName>
        <fullName evidence="9">Uncharacterized protein</fullName>
    </submittedName>
</protein>
<dbReference type="SUPFAM" id="SSF52058">
    <property type="entry name" value="L domain-like"/>
    <property type="match status" value="1"/>
</dbReference>
<keyword evidence="10" id="KW-1185">Reference proteome</keyword>
<feature type="domain" description="Disease resistance R13L4/SHOC-2-like LRR" evidence="8">
    <location>
        <begin position="164"/>
        <end position="327"/>
    </location>
</feature>
<feature type="domain" description="Disease resistance protein winged helix" evidence="7">
    <location>
        <begin position="25"/>
        <end position="95"/>
    </location>
</feature>
<sequence>MHVLELCYEQLPPYLKPCFLYFAAFPEGKEIPVWKLFRLWVAEGFVQKTESQMLEDVAEGYLLDLINRNLVILAKRRSIGGVKACFIHELLWDLCRAKAKDEKFMLKIQHCDEFSTTCHRLCICSSPEQFVMLRPSGPCVCCLLFFASNDASPGQPSDISFISQKFQLLRVLDLEGINMGNSFPTGLEILVLLRYLAVRGSVDFVPSLISNLSKLETFILLGLKHDFDVALPDTFWSMKRLRHVRVKNSATFCLQNCELENSSQLDNMQTLSSPTLCCRKHTEKILRRLPKLRKLKCIFRDSRGYSKECDEVPAFELLAYLESLNITVLGKKWSVCKFDFLYNLKKLTLSRFFLEWRELSTIGRLPNLEVLKLLGGALLGQEWNIRGEFLKLKYLKLENFNIVQWSV</sequence>
<comment type="similarity">
    <text evidence="1">Belongs to the disease resistance NB-LRR family.</text>
</comment>
<evidence type="ECO:0000256" key="5">
    <source>
        <dbReference type="ARBA" id="ARBA00022821"/>
    </source>
</evidence>
<dbReference type="InterPro" id="IPR055414">
    <property type="entry name" value="LRR_R13L4/SHOC2-like"/>
</dbReference>
<evidence type="ECO:0000313" key="9">
    <source>
        <dbReference type="EMBL" id="KAL3502033.1"/>
    </source>
</evidence>
<accession>A0ABD2Y3F7</accession>
<keyword evidence="6" id="KW-0067">ATP-binding</keyword>